<reference evidence="1" key="1">
    <citation type="submission" date="2020-12" db="EMBL/GenBank/DDBJ databases">
        <authorList>
            <consortium name="Clinical and Environmental Microbiology Branch: Whole genome sequencing antimicrobial resistance pathogens in the healthcare setting"/>
        </authorList>
    </citation>
    <scope>NUCLEOTIDE SEQUENCE</scope>
    <source>
        <strain evidence="1">2018HL-00813</strain>
    </source>
</reference>
<sequence length="228" mass="26915">MRLNLQNFKIKELIHNKNEFIEIYKSGLTKDNLYPCSRVKIIKNQDRYTLTFQERSIPIFPLGFYYQLCDYFASSEYLWNIAQLQFTYCYSICGSAPLMGLDFKKALDLAIKEKQAISKFYLPESLNNNIYSNLVFKITSKNNGLQLEIWEYKVNSTYVYYIHALSENNFETLTHLDGATIEFTNDEIQNLLFTNEKIKGKNYNKIFRLDGDIKFSYLHEIAKIFLPI</sequence>
<protein>
    <submittedName>
        <fullName evidence="1">Uncharacterized protein</fullName>
    </submittedName>
</protein>
<accession>A0A9P2L9D2</accession>
<proteinExistence type="predicted"/>
<feature type="non-terminal residue" evidence="1">
    <location>
        <position position="228"/>
    </location>
</feature>
<dbReference type="EMBL" id="AAYLMQ010000012">
    <property type="protein sequence ID" value="EGY2377051.1"/>
    <property type="molecule type" value="Genomic_DNA"/>
</dbReference>
<name>A0A9P2L9D2_ACIBA</name>
<evidence type="ECO:0000313" key="1">
    <source>
        <dbReference type="EMBL" id="EGY2377051.1"/>
    </source>
</evidence>
<gene>
    <name evidence="1" type="ORF">JHZ39_001407</name>
</gene>
<comment type="caution">
    <text evidence="1">The sequence shown here is derived from an EMBL/GenBank/DDBJ whole genome shotgun (WGS) entry which is preliminary data.</text>
</comment>
<dbReference type="AlphaFoldDB" id="A0A9P2L9D2"/>
<organism evidence="1">
    <name type="scientific">Acinetobacter baumannii</name>
    <dbReference type="NCBI Taxonomy" id="470"/>
    <lineage>
        <taxon>Bacteria</taxon>
        <taxon>Pseudomonadati</taxon>
        <taxon>Pseudomonadota</taxon>
        <taxon>Gammaproteobacteria</taxon>
        <taxon>Moraxellales</taxon>
        <taxon>Moraxellaceae</taxon>
        <taxon>Acinetobacter</taxon>
        <taxon>Acinetobacter calcoaceticus/baumannii complex</taxon>
    </lineage>
</organism>